<protein>
    <submittedName>
        <fullName evidence="2">IS630 family transposase</fullName>
    </submittedName>
</protein>
<evidence type="ECO:0000313" key="2">
    <source>
        <dbReference type="EMBL" id="QFS50765.1"/>
    </source>
</evidence>
<dbReference type="AlphaFoldDB" id="A0A5P8WD72"/>
<reference evidence="2 3" key="1">
    <citation type="submission" date="2019-10" db="EMBL/GenBank/DDBJ databases">
        <title>Genomic and transcriptomic insights into the perfect genentic adaptation of a filamentous nitrogen-fixing cyanobacterium to rice fields.</title>
        <authorList>
            <person name="Chen Z."/>
        </authorList>
    </citation>
    <scope>NUCLEOTIDE SEQUENCE [LARGE SCALE GENOMIC DNA]</scope>
    <source>
        <strain evidence="2">CCNUC1</strain>
    </source>
</reference>
<dbReference type="EMBL" id="CP045227">
    <property type="protein sequence ID" value="QFS50765.1"/>
    <property type="molecule type" value="Genomic_DNA"/>
</dbReference>
<evidence type="ECO:0000313" key="3">
    <source>
        <dbReference type="Proteomes" id="UP000326678"/>
    </source>
</evidence>
<proteinExistence type="predicted"/>
<dbReference type="Gene3D" id="3.30.420.10">
    <property type="entry name" value="Ribonuclease H-like superfamily/Ribonuclease H"/>
    <property type="match status" value="1"/>
</dbReference>
<organism evidence="2 3">
    <name type="scientific">Nostoc sphaeroides CCNUC1</name>
    <dbReference type="NCBI Taxonomy" id="2653204"/>
    <lineage>
        <taxon>Bacteria</taxon>
        <taxon>Bacillati</taxon>
        <taxon>Cyanobacteriota</taxon>
        <taxon>Cyanophyceae</taxon>
        <taxon>Nostocales</taxon>
        <taxon>Nostocaceae</taxon>
        <taxon>Nostoc</taxon>
    </lineage>
</organism>
<dbReference type="InterPro" id="IPR038717">
    <property type="entry name" value="Tc1-like_DDE_dom"/>
</dbReference>
<feature type="domain" description="Tc1-like transposase DDE" evidence="1">
    <location>
        <begin position="18"/>
        <end position="134"/>
    </location>
</feature>
<keyword evidence="3" id="KW-1185">Reference proteome</keyword>
<sequence>MQDIATGKIIEPNCGDSRTESDYLFNIRQIIESDPDAKKWHLIMDCLNTHQSESLVRLVAQIEGLNLDLGIKGKSGILKSMKSRTAFLKDPTHKIVFHYTPKHSSWRNLIEIWFSILVRKLLRRASFKSQDDLKTRILGFINYFNKTMAKPFKWTYKGKVLAI</sequence>
<dbReference type="RefSeq" id="WP_420819829.1">
    <property type="nucleotide sequence ID" value="NZ_CP045227.1"/>
</dbReference>
<evidence type="ECO:0000259" key="1">
    <source>
        <dbReference type="Pfam" id="PF13358"/>
    </source>
</evidence>
<gene>
    <name evidence="2" type="ORF">GXM_08259</name>
</gene>
<accession>A0A5P8WD72</accession>
<name>A0A5P8WD72_9NOSO</name>
<dbReference type="Proteomes" id="UP000326678">
    <property type="component" value="Chromosome Gxm2"/>
</dbReference>
<dbReference type="Pfam" id="PF13358">
    <property type="entry name" value="DDE_3"/>
    <property type="match status" value="1"/>
</dbReference>
<dbReference type="KEGG" id="nsh:GXM_08259"/>
<dbReference type="InterPro" id="IPR036397">
    <property type="entry name" value="RNaseH_sf"/>
</dbReference>
<dbReference type="GO" id="GO:0003676">
    <property type="term" value="F:nucleic acid binding"/>
    <property type="evidence" value="ECO:0007669"/>
    <property type="project" value="InterPro"/>
</dbReference>